<evidence type="ECO:0000313" key="3">
    <source>
        <dbReference type="EMBL" id="ODS22435.1"/>
    </source>
</evidence>
<dbReference type="Proteomes" id="UP000242502">
    <property type="component" value="Unassembled WGS sequence"/>
</dbReference>
<accession>A0A1D2QLJ3</accession>
<dbReference type="Pfam" id="PF01557">
    <property type="entry name" value="FAA_hydrolase"/>
    <property type="match status" value="1"/>
</dbReference>
<dbReference type="STRING" id="62101.AB835_14205"/>
<dbReference type="EMBL" id="MDLC01000082">
    <property type="protein sequence ID" value="ODS22435.1"/>
    <property type="molecule type" value="Genomic_DNA"/>
</dbReference>
<proteinExistence type="predicted"/>
<dbReference type="InterPro" id="IPR036663">
    <property type="entry name" value="Fumarylacetoacetase_C_sf"/>
</dbReference>
<feature type="domain" description="Fumarylacetoacetase-like C-terminal" evidence="2">
    <location>
        <begin position="13"/>
        <end position="201"/>
    </location>
</feature>
<dbReference type="Gene3D" id="3.90.850.10">
    <property type="entry name" value="Fumarylacetoacetase-like, C-terminal domain"/>
    <property type="match status" value="1"/>
</dbReference>
<dbReference type="SUPFAM" id="SSF56529">
    <property type="entry name" value="FAH"/>
    <property type="match status" value="1"/>
</dbReference>
<dbReference type="GO" id="GO:0046872">
    <property type="term" value="F:metal ion binding"/>
    <property type="evidence" value="ECO:0007669"/>
    <property type="project" value="UniProtKB-KW"/>
</dbReference>
<reference evidence="3 4" key="1">
    <citation type="journal article" date="2016" name="Appl. Environ. Microbiol.">
        <title>Lack of Overt Genome Reduction in the Bryostatin-Producing Bryozoan Symbiont "Candidatus Endobugula sertula".</title>
        <authorList>
            <person name="Miller I.J."/>
            <person name="Vanee N."/>
            <person name="Fong S.S."/>
            <person name="Lim-Fong G.E."/>
            <person name="Kwan J.C."/>
        </authorList>
    </citation>
    <scope>NUCLEOTIDE SEQUENCE [LARGE SCALE GENOMIC DNA]</scope>
    <source>
        <strain evidence="3">AB1-4</strain>
    </source>
</reference>
<gene>
    <name evidence="3" type="ORF">AB835_14205</name>
</gene>
<organism evidence="3 4">
    <name type="scientific">Candidatus Endobugula sertula</name>
    <name type="common">Bugula neritina bacterial symbiont</name>
    <dbReference type="NCBI Taxonomy" id="62101"/>
    <lineage>
        <taxon>Bacteria</taxon>
        <taxon>Pseudomonadati</taxon>
        <taxon>Pseudomonadota</taxon>
        <taxon>Gammaproteobacteria</taxon>
        <taxon>Cellvibrionales</taxon>
        <taxon>Cellvibrionaceae</taxon>
        <taxon>Candidatus Endobugula</taxon>
    </lineage>
</organism>
<dbReference type="PANTHER" id="PTHR11820:SF7">
    <property type="entry name" value="ACYLPYRUVASE FAHD1, MITOCHONDRIAL"/>
    <property type="match status" value="1"/>
</dbReference>
<comment type="caution">
    <text evidence="3">The sequence shown here is derived from an EMBL/GenBank/DDBJ whole genome shotgun (WGS) entry which is preliminary data.</text>
</comment>
<dbReference type="AlphaFoldDB" id="A0A1D2QLJ3"/>
<keyword evidence="1" id="KW-0479">Metal-binding</keyword>
<dbReference type="InterPro" id="IPR011234">
    <property type="entry name" value="Fumarylacetoacetase-like_C"/>
</dbReference>
<dbReference type="NCBIfam" id="NF007967">
    <property type="entry name" value="PRK10691.1"/>
    <property type="match status" value="1"/>
</dbReference>
<protein>
    <recommendedName>
        <fullName evidence="2">Fumarylacetoacetase-like C-terminal domain-containing protein</fullName>
    </recommendedName>
</protein>
<dbReference type="PANTHER" id="PTHR11820">
    <property type="entry name" value="ACYLPYRUVASE"/>
    <property type="match status" value="1"/>
</dbReference>
<name>A0A1D2QLJ3_9GAMM</name>
<evidence type="ECO:0000313" key="4">
    <source>
        <dbReference type="Proteomes" id="UP000242502"/>
    </source>
</evidence>
<dbReference type="GO" id="GO:0018773">
    <property type="term" value="F:acetylpyruvate hydrolase activity"/>
    <property type="evidence" value="ECO:0007669"/>
    <property type="project" value="TreeGrafter"/>
</dbReference>
<evidence type="ECO:0000259" key="2">
    <source>
        <dbReference type="Pfam" id="PF01557"/>
    </source>
</evidence>
<sequence length="220" mass="24415">MLDGRPLNMTVNKIVCIGRNYTAHAAELNNPIPDTPLLFIKPNSTLSDFSGKVNIPYSLGLVHHELEIAILIGKYLTSHSSRHEIERGVLGVGLALDLTLRDIQHQLKKRGHPWERAKCFPGACPISEFASSDKIDDLNSLNIQLLKNNQLQQQGSSNQMIFPIIDLIQQVAEIFTLDPGDVILTGTPSGVSPLNHRDFLDAQLVTDQLLIRAQCEIIRN</sequence>
<evidence type="ECO:0000256" key="1">
    <source>
        <dbReference type="ARBA" id="ARBA00022723"/>
    </source>
</evidence>